<name>A0A511AI21_9MICO</name>
<evidence type="ECO:0000313" key="4">
    <source>
        <dbReference type="EMBL" id="GEK87789.1"/>
    </source>
</evidence>
<keyword evidence="5" id="KW-1185">Reference proteome</keyword>
<dbReference type="PANTHER" id="PTHR11364">
    <property type="entry name" value="THIOSULFATE SULFERTANSFERASE"/>
    <property type="match status" value="1"/>
</dbReference>
<dbReference type="Gene3D" id="3.40.250.10">
    <property type="entry name" value="Rhodanese-like domain"/>
    <property type="match status" value="2"/>
</dbReference>
<dbReference type="RefSeq" id="WP_147040733.1">
    <property type="nucleotide sequence ID" value="NZ_BJUW01000019.1"/>
</dbReference>
<proteinExistence type="predicted"/>
<keyword evidence="1 4" id="KW-0808">Transferase</keyword>
<dbReference type="Pfam" id="PF00581">
    <property type="entry name" value="Rhodanese"/>
    <property type="match status" value="2"/>
</dbReference>
<gene>
    <name evidence="4" type="ORF">MAE01_29650</name>
</gene>
<feature type="domain" description="Rhodanese" evidence="3">
    <location>
        <begin position="21"/>
        <end position="138"/>
    </location>
</feature>
<sequence>MSHLVSVAQLLHLQRIAEHRTGPPVRLLDVRWRLDRPEGRPEYVRAHLPGAVYVDLERELARRGQPQEGRHPLPALDDLQRAARGWGLDDGDVVVAYDDNRSVPAARLWWLLRRVGVDVRVLDGGIRAWTSEDLPLEHGDVRPQPGGVTLVPGAAADAAGIDDVEGLVARGVLLDVRTPEQYSGAHNTSDPVGGHIPGAVNLPAMATVAGDGRLHRPEALQRLFATAGVDAATEVAVYCSSGVAAMHAALALEHAGIPVRVYPGSWSQWANTRGRPVAVGTLPAGRLTRA</sequence>
<dbReference type="CDD" id="cd01448">
    <property type="entry name" value="TST_Repeat_1"/>
    <property type="match status" value="1"/>
</dbReference>
<protein>
    <submittedName>
        <fullName evidence="4">Sulfurtransferase</fullName>
    </submittedName>
</protein>
<dbReference type="CDD" id="cd01449">
    <property type="entry name" value="TST_Repeat_2"/>
    <property type="match status" value="1"/>
</dbReference>
<dbReference type="PROSITE" id="PS50206">
    <property type="entry name" value="RHODANESE_3"/>
    <property type="match status" value="2"/>
</dbReference>
<dbReference type="EMBL" id="BJUW01000019">
    <property type="protein sequence ID" value="GEK87789.1"/>
    <property type="molecule type" value="Genomic_DNA"/>
</dbReference>
<dbReference type="AlphaFoldDB" id="A0A511AI21"/>
<dbReference type="InterPro" id="IPR045078">
    <property type="entry name" value="TST/MPST-like"/>
</dbReference>
<evidence type="ECO:0000256" key="2">
    <source>
        <dbReference type="ARBA" id="ARBA00022737"/>
    </source>
</evidence>
<dbReference type="InterPro" id="IPR036873">
    <property type="entry name" value="Rhodanese-like_dom_sf"/>
</dbReference>
<evidence type="ECO:0000256" key="1">
    <source>
        <dbReference type="ARBA" id="ARBA00022679"/>
    </source>
</evidence>
<organism evidence="4 5">
    <name type="scientific">Microbacterium aerolatum</name>
    <dbReference type="NCBI Taxonomy" id="153731"/>
    <lineage>
        <taxon>Bacteria</taxon>
        <taxon>Bacillati</taxon>
        <taxon>Actinomycetota</taxon>
        <taxon>Actinomycetes</taxon>
        <taxon>Micrococcales</taxon>
        <taxon>Microbacteriaceae</taxon>
        <taxon>Microbacterium</taxon>
    </lineage>
</organism>
<comment type="caution">
    <text evidence="4">The sequence shown here is derived from an EMBL/GenBank/DDBJ whole genome shotgun (WGS) entry which is preliminary data.</text>
</comment>
<evidence type="ECO:0000259" key="3">
    <source>
        <dbReference type="PROSITE" id="PS50206"/>
    </source>
</evidence>
<dbReference type="InterPro" id="IPR001763">
    <property type="entry name" value="Rhodanese-like_dom"/>
</dbReference>
<dbReference type="OrthoDB" id="9770030at2"/>
<dbReference type="Proteomes" id="UP000321225">
    <property type="component" value="Unassembled WGS sequence"/>
</dbReference>
<dbReference type="GO" id="GO:0004792">
    <property type="term" value="F:thiosulfate-cyanide sulfurtransferase activity"/>
    <property type="evidence" value="ECO:0007669"/>
    <property type="project" value="InterPro"/>
</dbReference>
<evidence type="ECO:0000313" key="5">
    <source>
        <dbReference type="Proteomes" id="UP000321225"/>
    </source>
</evidence>
<feature type="domain" description="Rhodanese" evidence="3">
    <location>
        <begin position="167"/>
        <end position="278"/>
    </location>
</feature>
<dbReference type="SMART" id="SM00450">
    <property type="entry name" value="RHOD"/>
    <property type="match status" value="2"/>
</dbReference>
<dbReference type="InterPro" id="IPR001307">
    <property type="entry name" value="Thiosulphate_STrfase_CS"/>
</dbReference>
<reference evidence="4 5" key="1">
    <citation type="submission" date="2019-07" db="EMBL/GenBank/DDBJ databases">
        <title>Whole genome shotgun sequence of Microbacterium aerolatum NBRC 103071.</title>
        <authorList>
            <person name="Hosoyama A."/>
            <person name="Uohara A."/>
            <person name="Ohji S."/>
            <person name="Ichikawa N."/>
        </authorList>
    </citation>
    <scope>NUCLEOTIDE SEQUENCE [LARGE SCALE GENOMIC DNA]</scope>
    <source>
        <strain evidence="4 5">NBRC 103071</strain>
    </source>
</reference>
<accession>A0A511AI21</accession>
<dbReference type="PROSITE" id="PS00380">
    <property type="entry name" value="RHODANESE_1"/>
    <property type="match status" value="1"/>
</dbReference>
<dbReference type="PANTHER" id="PTHR11364:SF27">
    <property type="entry name" value="SULFURTRANSFERASE"/>
    <property type="match status" value="1"/>
</dbReference>
<dbReference type="SUPFAM" id="SSF52821">
    <property type="entry name" value="Rhodanese/Cell cycle control phosphatase"/>
    <property type="match status" value="2"/>
</dbReference>
<keyword evidence="2" id="KW-0677">Repeat</keyword>